<keyword evidence="3" id="KW-1185">Reference proteome</keyword>
<dbReference type="AlphaFoldDB" id="A0AAE0UBS1"/>
<proteinExistence type="predicted"/>
<reference evidence="2" key="2">
    <citation type="submission" date="2023-07" db="EMBL/GenBank/DDBJ databases">
        <authorList>
            <consortium name="Lawrence Berkeley National Laboratory"/>
            <person name="Haridas S."/>
            <person name="Hensen N."/>
            <person name="Bonometti L."/>
            <person name="Westerberg I."/>
            <person name="Brannstrom I.O."/>
            <person name="Guillou S."/>
            <person name="Cros-Aarteil S."/>
            <person name="Calhoun S."/>
            <person name="Kuo A."/>
            <person name="Mondo S."/>
            <person name="Pangilinan J."/>
            <person name="Riley R."/>
            <person name="LaButti K."/>
            <person name="Andreopoulos B."/>
            <person name="Lipzen A."/>
            <person name="Chen C."/>
            <person name="Yanf M."/>
            <person name="Daum C."/>
            <person name="Ng V."/>
            <person name="Clum A."/>
            <person name="Steindorff A."/>
            <person name="Ohm R."/>
            <person name="Martin F."/>
            <person name="Silar P."/>
            <person name="Natvig D."/>
            <person name="Lalanne C."/>
            <person name="Gautier V."/>
            <person name="Ament-velasquez S.L."/>
            <person name="Kruys A."/>
            <person name="Hutchinson M.I."/>
            <person name="Powell A.J."/>
            <person name="Barry K."/>
            <person name="Miller A.N."/>
            <person name="Grigoriev I.V."/>
            <person name="Debuchy R."/>
            <person name="Gladieux P."/>
            <person name="Thoren M.H."/>
            <person name="Johannesson H."/>
        </authorList>
    </citation>
    <scope>NUCLEOTIDE SEQUENCE</scope>
    <source>
        <strain evidence="2">FGSC 1904</strain>
    </source>
</reference>
<feature type="region of interest" description="Disordered" evidence="1">
    <location>
        <begin position="60"/>
        <end position="80"/>
    </location>
</feature>
<evidence type="ECO:0000256" key="1">
    <source>
        <dbReference type="SAM" id="MobiDB-lite"/>
    </source>
</evidence>
<name>A0AAE0UBS1_SORBR</name>
<protein>
    <submittedName>
        <fullName evidence="2">Uncharacterized protein</fullName>
    </submittedName>
</protein>
<evidence type="ECO:0000313" key="3">
    <source>
        <dbReference type="Proteomes" id="UP001281003"/>
    </source>
</evidence>
<dbReference type="Proteomes" id="UP001281003">
    <property type="component" value="Unassembled WGS sequence"/>
</dbReference>
<accession>A0AAE0UBS1</accession>
<comment type="caution">
    <text evidence="2">The sequence shown here is derived from an EMBL/GenBank/DDBJ whole genome shotgun (WGS) entry which is preliminary data.</text>
</comment>
<evidence type="ECO:0000313" key="2">
    <source>
        <dbReference type="EMBL" id="KAK3397915.1"/>
    </source>
</evidence>
<feature type="region of interest" description="Disordered" evidence="1">
    <location>
        <begin position="1"/>
        <end position="38"/>
    </location>
</feature>
<gene>
    <name evidence="2" type="ORF">B0T20DRAFT_235450</name>
</gene>
<sequence length="103" mass="11585">MSSDEFMPDSVAHTSSPRPADNSNGNGNNGSTAFTRNTEKFRRDFTRIFIKLTDRKFSSTNFRDPLMPCPPHLRQYPGHTTPATERRLKELIKRIKDGSGGTA</sequence>
<feature type="compositionally biased region" description="Low complexity" evidence="1">
    <location>
        <begin position="22"/>
        <end position="31"/>
    </location>
</feature>
<dbReference type="EMBL" id="JAUTDP010000007">
    <property type="protein sequence ID" value="KAK3397915.1"/>
    <property type="molecule type" value="Genomic_DNA"/>
</dbReference>
<reference evidence="2" key="1">
    <citation type="journal article" date="2023" name="Mol. Phylogenet. Evol.">
        <title>Genome-scale phylogeny and comparative genomics of the fungal order Sordariales.</title>
        <authorList>
            <person name="Hensen N."/>
            <person name="Bonometti L."/>
            <person name="Westerberg I."/>
            <person name="Brannstrom I.O."/>
            <person name="Guillou S."/>
            <person name="Cros-Aarteil S."/>
            <person name="Calhoun S."/>
            <person name="Haridas S."/>
            <person name="Kuo A."/>
            <person name="Mondo S."/>
            <person name="Pangilinan J."/>
            <person name="Riley R."/>
            <person name="LaButti K."/>
            <person name="Andreopoulos B."/>
            <person name="Lipzen A."/>
            <person name="Chen C."/>
            <person name="Yan M."/>
            <person name="Daum C."/>
            <person name="Ng V."/>
            <person name="Clum A."/>
            <person name="Steindorff A."/>
            <person name="Ohm R.A."/>
            <person name="Martin F."/>
            <person name="Silar P."/>
            <person name="Natvig D.O."/>
            <person name="Lalanne C."/>
            <person name="Gautier V."/>
            <person name="Ament-Velasquez S.L."/>
            <person name="Kruys A."/>
            <person name="Hutchinson M.I."/>
            <person name="Powell A.J."/>
            <person name="Barry K."/>
            <person name="Miller A.N."/>
            <person name="Grigoriev I.V."/>
            <person name="Debuchy R."/>
            <person name="Gladieux P."/>
            <person name="Hiltunen Thoren M."/>
            <person name="Johannesson H."/>
        </authorList>
    </citation>
    <scope>NUCLEOTIDE SEQUENCE</scope>
    <source>
        <strain evidence="2">FGSC 1904</strain>
    </source>
</reference>
<organism evidence="2 3">
    <name type="scientific">Sordaria brevicollis</name>
    <dbReference type="NCBI Taxonomy" id="83679"/>
    <lineage>
        <taxon>Eukaryota</taxon>
        <taxon>Fungi</taxon>
        <taxon>Dikarya</taxon>
        <taxon>Ascomycota</taxon>
        <taxon>Pezizomycotina</taxon>
        <taxon>Sordariomycetes</taxon>
        <taxon>Sordariomycetidae</taxon>
        <taxon>Sordariales</taxon>
        <taxon>Sordariaceae</taxon>
        <taxon>Sordaria</taxon>
    </lineage>
</organism>